<keyword evidence="3" id="KW-0560">Oxidoreductase</keyword>
<dbReference type="InterPro" id="IPR001613">
    <property type="entry name" value="Flavin_amine_oxidase"/>
</dbReference>
<sequence length="498" mass="53001">MSESKVSRRGWLGGMGASAAAGLLGGGAASTGTEAQAASVSPGRIEAEVLVIGAGYAGLACTRALQQAGRDVVLLEARSRPGGRCLNQAMPAPFQRYTLEAGAAYLAPQQTRMRELAAELGIGLFPTYNTGKLVSYLNGRRGTYSGVVPTANLVAAAELGLALLNLDGLAAKLDPEVPWAHPKAAEWDSQTFQTWMDKNLLSGDAKDMMRLAVLSLLSCEPREVSLLFVLLYVRAAGSLTTLLSTEGGGQQDRVVGGSQRIALGLAQQLQGRLLYNMPVHRITQTAQDIVVQGDGFEAHAQRVVMAMSPGMAGRMRYDGMLDAAMQQRRQLMQRMPMGAIWKVHCVYDRPFWRDDGLNGQVTSDQGLTKVTFDSTPPEAGAPGVLMGFIDGQDALDACAMAPAERKQKVLDALVAYFGPKAAQPLAYSEQNWQAEDYSAGGPTAYTAPGVLTALGPALRTPCGRLHWAGTETATVWLGYMEGAVRSGERAAREVLARL</sequence>
<evidence type="ECO:0000259" key="5">
    <source>
        <dbReference type="Pfam" id="PF01593"/>
    </source>
</evidence>
<proteinExistence type="inferred from homology"/>
<dbReference type="InterPro" id="IPR050703">
    <property type="entry name" value="Flavin_MAO"/>
</dbReference>
<dbReference type="EMBL" id="SIXI01000004">
    <property type="protein sequence ID" value="TBO30338.1"/>
    <property type="molecule type" value="Genomic_DNA"/>
</dbReference>
<dbReference type="SUPFAM" id="SSF54373">
    <property type="entry name" value="FAD-linked reductases, C-terminal domain"/>
    <property type="match status" value="1"/>
</dbReference>
<feature type="binding site" evidence="4">
    <location>
        <position position="279"/>
    </location>
    <ligand>
        <name>FAD</name>
        <dbReference type="ChEBI" id="CHEBI:57692"/>
    </ligand>
</feature>
<dbReference type="Gene3D" id="3.50.50.60">
    <property type="entry name" value="FAD/NAD(P)-binding domain"/>
    <property type="match status" value="1"/>
</dbReference>
<evidence type="ECO:0000256" key="3">
    <source>
        <dbReference type="ARBA" id="ARBA00023002"/>
    </source>
</evidence>
<dbReference type="PANTHER" id="PTHR43563">
    <property type="entry name" value="AMINE OXIDASE"/>
    <property type="match status" value="1"/>
</dbReference>
<dbReference type="InterPro" id="IPR006311">
    <property type="entry name" value="TAT_signal"/>
</dbReference>
<evidence type="ECO:0000256" key="4">
    <source>
        <dbReference type="PIRSR" id="PIRSR601613-1"/>
    </source>
</evidence>
<gene>
    <name evidence="6" type="ORF">EYS42_11650</name>
</gene>
<feature type="binding site" evidence="4">
    <location>
        <position position="388"/>
    </location>
    <ligand>
        <name>substrate</name>
    </ligand>
</feature>
<evidence type="ECO:0000313" key="6">
    <source>
        <dbReference type="EMBL" id="TBO30338.1"/>
    </source>
</evidence>
<reference evidence="6 7" key="1">
    <citation type="submission" date="2019-02" db="EMBL/GenBank/DDBJ databases">
        <title>Aquabacterium sp. strain KMB7.</title>
        <authorList>
            <person name="Chen W.-M."/>
        </authorList>
    </citation>
    <scope>NUCLEOTIDE SEQUENCE [LARGE SCALE GENOMIC DNA]</scope>
    <source>
        <strain evidence="6 7">KMB7</strain>
    </source>
</reference>
<dbReference type="SUPFAM" id="SSF51905">
    <property type="entry name" value="FAD/NAD(P)-binding domain"/>
    <property type="match status" value="1"/>
</dbReference>
<accession>A0A4Q9H354</accession>
<comment type="similarity">
    <text evidence="2">Belongs to the flavin monoamine oxidase family.</text>
</comment>
<dbReference type="Gene3D" id="1.10.405.10">
    <property type="entry name" value="Guanine Nucleotide Dissociation Inhibitor, domain 1"/>
    <property type="match status" value="1"/>
</dbReference>
<dbReference type="Gene3D" id="3.90.660.10">
    <property type="match status" value="1"/>
</dbReference>
<dbReference type="Pfam" id="PF01593">
    <property type="entry name" value="Amino_oxidase"/>
    <property type="match status" value="1"/>
</dbReference>
<evidence type="ECO:0000313" key="7">
    <source>
        <dbReference type="Proteomes" id="UP000292120"/>
    </source>
</evidence>
<dbReference type="Proteomes" id="UP000292120">
    <property type="component" value="Unassembled WGS sequence"/>
</dbReference>
<feature type="binding site" evidence="4">
    <location>
        <position position="471"/>
    </location>
    <ligand>
        <name>FAD</name>
        <dbReference type="ChEBI" id="CHEBI:57692"/>
    </ligand>
</feature>
<organism evidence="6 7">
    <name type="scientific">Aquabacterium lacunae</name>
    <dbReference type="NCBI Taxonomy" id="2528630"/>
    <lineage>
        <taxon>Bacteria</taxon>
        <taxon>Pseudomonadati</taxon>
        <taxon>Pseudomonadota</taxon>
        <taxon>Betaproteobacteria</taxon>
        <taxon>Burkholderiales</taxon>
        <taxon>Aquabacterium</taxon>
    </lineage>
</organism>
<dbReference type="AlphaFoldDB" id="A0A4Q9H354"/>
<dbReference type="PROSITE" id="PS51318">
    <property type="entry name" value="TAT"/>
    <property type="match status" value="1"/>
</dbReference>
<feature type="binding site" evidence="4">
    <location>
        <begin position="76"/>
        <end position="77"/>
    </location>
    <ligand>
        <name>FAD</name>
        <dbReference type="ChEBI" id="CHEBI:57692"/>
    </ligand>
</feature>
<dbReference type="GO" id="GO:0016491">
    <property type="term" value="F:oxidoreductase activity"/>
    <property type="evidence" value="ECO:0007669"/>
    <property type="project" value="UniProtKB-KW"/>
</dbReference>
<dbReference type="InterPro" id="IPR036188">
    <property type="entry name" value="FAD/NAD-bd_sf"/>
</dbReference>
<evidence type="ECO:0000256" key="2">
    <source>
        <dbReference type="ARBA" id="ARBA00005995"/>
    </source>
</evidence>
<dbReference type="InterPro" id="IPR002937">
    <property type="entry name" value="Amino_oxidase"/>
</dbReference>
<keyword evidence="7" id="KW-1185">Reference proteome</keyword>
<protein>
    <submittedName>
        <fullName evidence="6">FAD-dependent oxidoreductase</fullName>
    </submittedName>
</protein>
<dbReference type="PRINTS" id="PR00757">
    <property type="entry name" value="AMINEOXDASEF"/>
</dbReference>
<feature type="domain" description="Amine oxidase" evidence="5">
    <location>
        <begin position="57"/>
        <end position="495"/>
    </location>
</feature>
<evidence type="ECO:0000256" key="1">
    <source>
        <dbReference type="ARBA" id="ARBA00001974"/>
    </source>
</evidence>
<dbReference type="OrthoDB" id="3972913at2"/>
<name>A0A4Q9H354_9BURK</name>
<dbReference type="RefSeq" id="WP_130968330.1">
    <property type="nucleotide sequence ID" value="NZ_SIXI01000004.1"/>
</dbReference>
<comment type="caution">
    <text evidence="6">The sequence shown here is derived from an EMBL/GenBank/DDBJ whole genome shotgun (WGS) entry which is preliminary data.</text>
</comment>
<dbReference type="PANTHER" id="PTHR43563:SF1">
    <property type="entry name" value="AMINE OXIDASE [FLAVIN-CONTAINING] B"/>
    <property type="match status" value="1"/>
</dbReference>
<comment type="cofactor">
    <cofactor evidence="1">
        <name>FAD</name>
        <dbReference type="ChEBI" id="CHEBI:57692"/>
    </cofactor>
</comment>